<evidence type="ECO:0000256" key="4">
    <source>
        <dbReference type="ARBA" id="ARBA00023136"/>
    </source>
</evidence>
<dbReference type="AlphaFoldDB" id="A0A370GJF0"/>
<dbReference type="RefSeq" id="WP_114834742.1">
    <property type="nucleotide sequence ID" value="NZ_LR699115.1"/>
</dbReference>
<comment type="subcellular location">
    <subcellularLocation>
        <location evidence="1">Endomembrane system</location>
        <topology evidence="1">Multi-pass membrane protein</topology>
    </subcellularLocation>
</comment>
<sequence>MPHYKAPSPASLSARLVKIPAQSYLRDWIYGGIDGTVTTFAVVSGVVGGQLSPLVILILGFANLLADGFSMAASNYLGTKSESEQYQHYKAIESNNIETAPQVKKNDIKEIFSSKGVEGNTLDKVTDAITANKSLWIDTLLREQYGLPMAIRSPYKAALYTFCAFVLFGLVPLLPYVFSIASPFFWSCLLTGVVFFVIGSVKSHWSLHSWLHSGVETLAIGAITAFLAYIIGWLLRVYLTT</sequence>
<dbReference type="GO" id="GO:0030026">
    <property type="term" value="P:intracellular manganese ion homeostasis"/>
    <property type="evidence" value="ECO:0007669"/>
    <property type="project" value="InterPro"/>
</dbReference>
<comment type="caution">
    <text evidence="6">The sequence shown here is derived from an EMBL/GenBank/DDBJ whole genome shotgun (WGS) entry which is preliminary data.</text>
</comment>
<dbReference type="PANTHER" id="PTHR31851">
    <property type="entry name" value="FE(2+)/MN(2+) TRANSPORTER PCL1"/>
    <property type="match status" value="1"/>
</dbReference>
<reference evidence="6 7" key="1">
    <citation type="submission" date="2018-07" db="EMBL/GenBank/DDBJ databases">
        <title>Genomic Encyclopedia of Type Strains, Phase IV (KMG-IV): sequencing the most valuable type-strain genomes for metagenomic binning, comparative biology and taxonomic classification.</title>
        <authorList>
            <person name="Goeker M."/>
        </authorList>
    </citation>
    <scope>NUCLEOTIDE SEQUENCE [LARGE SCALE GENOMIC DNA]</scope>
    <source>
        <strain evidence="6 7">DSM 16500</strain>
    </source>
</reference>
<dbReference type="Pfam" id="PF01988">
    <property type="entry name" value="VIT1"/>
    <property type="match status" value="1"/>
</dbReference>
<dbReference type="GO" id="GO:0012505">
    <property type="term" value="C:endomembrane system"/>
    <property type="evidence" value="ECO:0007669"/>
    <property type="project" value="UniProtKB-SubCell"/>
</dbReference>
<organism evidence="6 7">
    <name type="scientific">Aquicella lusitana</name>
    <dbReference type="NCBI Taxonomy" id="254246"/>
    <lineage>
        <taxon>Bacteria</taxon>
        <taxon>Pseudomonadati</taxon>
        <taxon>Pseudomonadota</taxon>
        <taxon>Gammaproteobacteria</taxon>
        <taxon>Legionellales</taxon>
        <taxon>Coxiellaceae</taxon>
        <taxon>Aquicella</taxon>
    </lineage>
</organism>
<evidence type="ECO:0000256" key="2">
    <source>
        <dbReference type="ARBA" id="ARBA00022692"/>
    </source>
</evidence>
<accession>A0A370GJF0</accession>
<keyword evidence="7" id="KW-1185">Reference proteome</keyword>
<feature type="transmembrane region" description="Helical" evidence="5">
    <location>
        <begin position="217"/>
        <end position="239"/>
    </location>
</feature>
<dbReference type="OrthoDB" id="5506246at2"/>
<dbReference type="GO" id="GO:0005384">
    <property type="term" value="F:manganese ion transmembrane transporter activity"/>
    <property type="evidence" value="ECO:0007669"/>
    <property type="project" value="InterPro"/>
</dbReference>
<evidence type="ECO:0000313" key="7">
    <source>
        <dbReference type="Proteomes" id="UP000254720"/>
    </source>
</evidence>
<evidence type="ECO:0000313" key="6">
    <source>
        <dbReference type="EMBL" id="RDI42063.1"/>
    </source>
</evidence>
<protein>
    <submittedName>
        <fullName evidence="6">VIT1/CCC1 family predicted Fe2+/Mn2+ transporter</fullName>
    </submittedName>
</protein>
<proteinExistence type="predicted"/>
<feature type="transmembrane region" description="Helical" evidence="5">
    <location>
        <begin position="184"/>
        <end position="205"/>
    </location>
</feature>
<dbReference type="InterPro" id="IPR008217">
    <property type="entry name" value="Ccc1_fam"/>
</dbReference>
<evidence type="ECO:0000256" key="1">
    <source>
        <dbReference type="ARBA" id="ARBA00004127"/>
    </source>
</evidence>
<name>A0A370GJF0_9COXI</name>
<evidence type="ECO:0000256" key="5">
    <source>
        <dbReference type="SAM" id="Phobius"/>
    </source>
</evidence>
<keyword evidence="3 5" id="KW-1133">Transmembrane helix</keyword>
<gene>
    <name evidence="6" type="ORF">C8D86_11617</name>
</gene>
<keyword evidence="4 5" id="KW-0472">Membrane</keyword>
<evidence type="ECO:0000256" key="3">
    <source>
        <dbReference type="ARBA" id="ARBA00022989"/>
    </source>
</evidence>
<dbReference type="EMBL" id="QQAX01000016">
    <property type="protein sequence ID" value="RDI42063.1"/>
    <property type="molecule type" value="Genomic_DNA"/>
</dbReference>
<feature type="transmembrane region" description="Helical" evidence="5">
    <location>
        <begin position="157"/>
        <end position="178"/>
    </location>
</feature>
<dbReference type="Proteomes" id="UP000254720">
    <property type="component" value="Unassembled WGS sequence"/>
</dbReference>
<keyword evidence="2 5" id="KW-0812">Transmembrane</keyword>